<name>A0A644YGS7_9ZZZZ</name>
<keyword evidence="2" id="KW-0489">Methyltransferase</keyword>
<dbReference type="SUPFAM" id="SSF53335">
    <property type="entry name" value="S-adenosyl-L-methionine-dependent methyltransferases"/>
    <property type="match status" value="1"/>
</dbReference>
<evidence type="ECO:0000256" key="3">
    <source>
        <dbReference type="ARBA" id="ARBA00022679"/>
    </source>
</evidence>
<dbReference type="InterPro" id="IPR029063">
    <property type="entry name" value="SAM-dependent_MTases_sf"/>
</dbReference>
<feature type="domain" description="DNA methylase N-4/N-6" evidence="4">
    <location>
        <begin position="84"/>
        <end position="231"/>
    </location>
</feature>
<comment type="caution">
    <text evidence="5">The sequence shown here is derived from an EMBL/GenBank/DDBJ whole genome shotgun (WGS) entry which is preliminary data.</text>
</comment>
<dbReference type="InterPro" id="IPR002052">
    <property type="entry name" value="DNA_methylase_N6_adenine_CS"/>
</dbReference>
<comment type="similarity">
    <text evidence="1">Belongs to the N(4)/N(6)-methyltransferase family.</text>
</comment>
<dbReference type="GO" id="GO:0032259">
    <property type="term" value="P:methylation"/>
    <property type="evidence" value="ECO:0007669"/>
    <property type="project" value="UniProtKB-KW"/>
</dbReference>
<evidence type="ECO:0000259" key="4">
    <source>
        <dbReference type="Pfam" id="PF01555"/>
    </source>
</evidence>
<accession>A0A644YGS7</accession>
<dbReference type="AlphaFoldDB" id="A0A644YGS7"/>
<evidence type="ECO:0000256" key="1">
    <source>
        <dbReference type="ARBA" id="ARBA00006594"/>
    </source>
</evidence>
<dbReference type="Pfam" id="PF01555">
    <property type="entry name" value="N6_N4_Mtase"/>
    <property type="match status" value="1"/>
</dbReference>
<dbReference type="PROSITE" id="PS00092">
    <property type="entry name" value="N6_MTASE"/>
    <property type="match status" value="1"/>
</dbReference>
<sequence length="476" mass="54679">MVNRSTQMNRVHVGKFFFGGGGWNGGHLMGTLYIPSLQVETSILEQISDKIDSFKKAIIHLSKKYNNLQYVGSASKTLIKDNSIDYIFTDPPFGANIMYSELNLLPESWLKVFTNNKKEAIENKTQGKSLLEYQEIMTDCFKEYYRVLKPSKWMTVEFSNTSAAVWNGIQTGLQKAGFVIANVAALDKQQGSFKAVTTPTAVKQDLIISCYKPSVEFEINFKTYQGDKVVWDFVNEHLQHLPVHIKKESNTTAIIERSPKILFDRLITFYLMRGLPVPIDAKDFQEGLKQRFVERDGMYFIAEQAAEYDEKKAKAPNFVQLSLIVANESDAIEWLKSRLREKPQKYQDIMPDFRIATQSLRKGDTLPELKDLLEQSFIQEPDGTWRTPNPNEAKDREAMRTKVLLKEFNAYTTAISAAKAKKLKEVRVEALRAGFKNCWEQKDFKTIVSLGDMIPQNILLEDEQLLMYYDIAKDRF</sequence>
<proteinExistence type="inferred from homology"/>
<evidence type="ECO:0000256" key="2">
    <source>
        <dbReference type="ARBA" id="ARBA00022603"/>
    </source>
</evidence>
<dbReference type="GO" id="GO:0008170">
    <property type="term" value="F:N-methyltransferase activity"/>
    <property type="evidence" value="ECO:0007669"/>
    <property type="project" value="InterPro"/>
</dbReference>
<dbReference type="Gene3D" id="3.40.50.150">
    <property type="entry name" value="Vaccinia Virus protein VP39"/>
    <property type="match status" value="1"/>
</dbReference>
<evidence type="ECO:0000313" key="5">
    <source>
        <dbReference type="EMBL" id="MPM27660.1"/>
    </source>
</evidence>
<keyword evidence="3" id="KW-0808">Transferase</keyword>
<gene>
    <name evidence="5" type="ORF">SDC9_74173</name>
</gene>
<dbReference type="GO" id="GO:0003677">
    <property type="term" value="F:DNA binding"/>
    <property type="evidence" value="ECO:0007669"/>
    <property type="project" value="InterPro"/>
</dbReference>
<organism evidence="5">
    <name type="scientific">bioreactor metagenome</name>
    <dbReference type="NCBI Taxonomy" id="1076179"/>
    <lineage>
        <taxon>unclassified sequences</taxon>
        <taxon>metagenomes</taxon>
        <taxon>ecological metagenomes</taxon>
    </lineage>
</organism>
<reference evidence="5" key="1">
    <citation type="submission" date="2019-08" db="EMBL/GenBank/DDBJ databases">
        <authorList>
            <person name="Kucharzyk K."/>
            <person name="Murdoch R.W."/>
            <person name="Higgins S."/>
            <person name="Loffler F."/>
        </authorList>
    </citation>
    <scope>NUCLEOTIDE SEQUENCE</scope>
</reference>
<protein>
    <recommendedName>
        <fullName evidence="4">DNA methylase N-4/N-6 domain-containing protein</fullName>
    </recommendedName>
</protein>
<dbReference type="EMBL" id="VSSQ01005052">
    <property type="protein sequence ID" value="MPM27660.1"/>
    <property type="molecule type" value="Genomic_DNA"/>
</dbReference>
<dbReference type="InterPro" id="IPR002941">
    <property type="entry name" value="DNA_methylase_N4/N6"/>
</dbReference>